<dbReference type="EMBL" id="CP056068">
    <property type="protein sequence ID" value="UVC54663.1"/>
    <property type="molecule type" value="Genomic_DNA"/>
</dbReference>
<reference evidence="2" key="1">
    <citation type="submission" date="2022-07" db="EMBL/GenBank/DDBJ databases">
        <title>Evaluation of T. orientalis genome assembly methods using nanopore sequencing and analysis of variation between genomes.</title>
        <authorList>
            <person name="Yam J."/>
            <person name="Micallef M.L."/>
            <person name="Liu M."/>
            <person name="Djordjevic S.P."/>
            <person name="Bogema D.R."/>
            <person name="Jenkins C."/>
        </authorList>
    </citation>
    <scope>NUCLEOTIDE SEQUENCE</scope>
    <source>
        <strain evidence="2">Fish Creek</strain>
    </source>
</reference>
<gene>
    <name evidence="2" type="ORF">MACJ_003632</name>
</gene>
<evidence type="ECO:0000313" key="2">
    <source>
        <dbReference type="EMBL" id="UVC54663.1"/>
    </source>
</evidence>
<dbReference type="Proteomes" id="UP000244803">
    <property type="component" value="Chromosome 2"/>
</dbReference>
<protein>
    <submittedName>
        <fullName evidence="2">Uncharacterized protein</fullName>
    </submittedName>
</protein>
<proteinExistence type="predicted"/>
<organism evidence="2 3">
    <name type="scientific">Theileria orientalis</name>
    <dbReference type="NCBI Taxonomy" id="68886"/>
    <lineage>
        <taxon>Eukaryota</taxon>
        <taxon>Sar</taxon>
        <taxon>Alveolata</taxon>
        <taxon>Apicomplexa</taxon>
        <taxon>Aconoidasida</taxon>
        <taxon>Piroplasmida</taxon>
        <taxon>Theileriidae</taxon>
        <taxon>Theileria</taxon>
    </lineage>
</organism>
<evidence type="ECO:0000256" key="1">
    <source>
        <dbReference type="SAM" id="MobiDB-lite"/>
    </source>
</evidence>
<feature type="compositionally biased region" description="Basic residues" evidence="1">
    <location>
        <begin position="167"/>
        <end position="176"/>
    </location>
</feature>
<name>A0A976XIV6_THEOR</name>
<evidence type="ECO:0000313" key="3">
    <source>
        <dbReference type="Proteomes" id="UP000244803"/>
    </source>
</evidence>
<feature type="region of interest" description="Disordered" evidence="1">
    <location>
        <begin position="152"/>
        <end position="183"/>
    </location>
</feature>
<dbReference type="AlphaFoldDB" id="A0A976XIV6"/>
<accession>A0A976XIV6</accession>
<sequence>MCNYCHSCCCDDDRFAYSWDEFSDICDVCNNISDDLSDYDAVNEEDSFDCCGICDICGCAFCDLEPDDSSIYPKYCDSFNNIRYCSTESTPVISKRNSGIGLVQNSYCLNKKKPLQLFKKDFCCFSMAPKSNIHVLPLPQGYKSVEVIAKRVKPKSKSSHGLEKTHPGKKNKKMPKLKISTPK</sequence>